<protein>
    <recommendedName>
        <fullName evidence="1">AB hydrolase-1 domain-containing protein</fullName>
    </recommendedName>
</protein>
<evidence type="ECO:0000259" key="1">
    <source>
        <dbReference type="Pfam" id="PF12697"/>
    </source>
</evidence>
<evidence type="ECO:0000313" key="2">
    <source>
        <dbReference type="EMBL" id="KNG82298.1"/>
    </source>
</evidence>
<comment type="caution">
    <text evidence="2">The sequence shown here is derived from an EMBL/GenBank/DDBJ whole genome shotgun (WGS) entry which is preliminary data.</text>
</comment>
<proteinExistence type="predicted"/>
<dbReference type="Pfam" id="PF12697">
    <property type="entry name" value="Abhydrolase_6"/>
    <property type="match status" value="1"/>
</dbReference>
<dbReference type="SUPFAM" id="SSF53474">
    <property type="entry name" value="alpha/beta-Hydrolases"/>
    <property type="match status" value="1"/>
</dbReference>
<dbReference type="STRING" id="1509407.A0A0L1ISW6"/>
<dbReference type="Gene3D" id="3.40.50.1820">
    <property type="entry name" value="alpha/beta hydrolase"/>
    <property type="match status" value="1"/>
</dbReference>
<dbReference type="AlphaFoldDB" id="A0A0L1ISW6"/>
<dbReference type="Proteomes" id="UP000037505">
    <property type="component" value="Unassembled WGS sequence"/>
</dbReference>
<feature type="domain" description="AB hydrolase-1" evidence="1">
    <location>
        <begin position="57"/>
        <end position="279"/>
    </location>
</feature>
<dbReference type="OrthoDB" id="94039at2759"/>
<name>A0A0L1ISW6_ASPN3</name>
<dbReference type="InterPro" id="IPR029058">
    <property type="entry name" value="AB_hydrolase_fold"/>
</dbReference>
<dbReference type="RefSeq" id="XP_015403221.1">
    <property type="nucleotide sequence ID" value="XM_015553957.1"/>
</dbReference>
<keyword evidence="3" id="KW-1185">Reference proteome</keyword>
<dbReference type="ESTHER" id="aspno-a0a0l1isw6">
    <property type="family name" value="MpaH"/>
</dbReference>
<gene>
    <name evidence="2" type="ORF">ANOM_008701</name>
</gene>
<dbReference type="EMBL" id="JNOM01000358">
    <property type="protein sequence ID" value="KNG82298.1"/>
    <property type="molecule type" value="Genomic_DNA"/>
</dbReference>
<dbReference type="InterPro" id="IPR000073">
    <property type="entry name" value="AB_hydrolase_1"/>
</dbReference>
<reference evidence="2 3" key="1">
    <citation type="submission" date="2014-06" db="EMBL/GenBank/DDBJ databases">
        <title>The Genome of the Aflatoxigenic Filamentous Fungus Aspergillus nomius.</title>
        <authorList>
            <person name="Moore M.G."/>
            <person name="Shannon B.M."/>
            <person name="Brian M.M."/>
        </authorList>
    </citation>
    <scope>NUCLEOTIDE SEQUENCE [LARGE SCALE GENOMIC DNA]</scope>
    <source>
        <strain evidence="2 3">NRRL 13137</strain>
    </source>
</reference>
<accession>A0A0L1ISW6</accession>
<organism evidence="2 3">
    <name type="scientific">Aspergillus nomiae NRRL (strain ATCC 15546 / NRRL 13137 / CBS 260.88 / M93)</name>
    <dbReference type="NCBI Taxonomy" id="1509407"/>
    <lineage>
        <taxon>Eukaryota</taxon>
        <taxon>Fungi</taxon>
        <taxon>Dikarya</taxon>
        <taxon>Ascomycota</taxon>
        <taxon>Pezizomycotina</taxon>
        <taxon>Eurotiomycetes</taxon>
        <taxon>Eurotiomycetidae</taxon>
        <taxon>Eurotiales</taxon>
        <taxon>Aspergillaceae</taxon>
        <taxon>Aspergillus</taxon>
        <taxon>Aspergillus subgen. Circumdati</taxon>
    </lineage>
</organism>
<evidence type="ECO:0000313" key="3">
    <source>
        <dbReference type="Proteomes" id="UP000037505"/>
    </source>
</evidence>
<dbReference type="GeneID" id="26810505"/>
<sequence length="433" mass="48844">MSSNNFRITEHTVPGCHIREYAGSTAGRQEDVLQLHVKQYTPLERPEPLSPEAVTIIAAHGVGLAKELYEPLWDEILQRAEQNNFQIRSIWVAEAANMGMSAILNEDKLSTDFSWMDHSRDLLLMINHFREQMPRPLVGLGHSFGGNIITNLAFLHPRLFTTLILLDPVIQLNPPTMGFGADPPSAINFTLYRQDVWPNRQAATAAYRKMFPKMDPRCVDRMAKFGFRDLPTALHPEPLEGSDPANPPVTLTTSKYQDMVAQIRENFSARTPDGRIQIDRSTHADMDPLAAFIPMYRPEPRATFFRLPTLRPSVIWVLGEKSYLRLDEIREGIKTCGHGIGGSGGDSQGKVKEAVIPKGSHLFPFENVAEAAEVSSAWLGQEVQKFVITEKDWAVKRQSMTKREHLVLGEDWFKTIKPLSAFRSPRKPGKERL</sequence>